<evidence type="ECO:0000313" key="11">
    <source>
        <dbReference type="Proteomes" id="UP000282529"/>
    </source>
</evidence>
<dbReference type="PROSITE" id="PS00136">
    <property type="entry name" value="SUBTILASE_ASP"/>
    <property type="match status" value="1"/>
</dbReference>
<reference evidence="10 11" key="1">
    <citation type="submission" date="2018-11" db="EMBL/GenBank/DDBJ databases">
        <title>Genome sequence of strain 7197.</title>
        <authorList>
            <person name="Gao J."/>
            <person name="Sun J."/>
        </authorList>
    </citation>
    <scope>NUCLEOTIDE SEQUENCE [LARGE SCALE GENOMIC DNA]</scope>
    <source>
        <strain evidence="10 11">7197</strain>
    </source>
</reference>
<dbReference type="RefSeq" id="WP_124695704.1">
    <property type="nucleotide sequence ID" value="NZ_JBHUFE010000007.1"/>
</dbReference>
<feature type="active site" description="Charge relay system" evidence="7">
    <location>
        <position position="354"/>
    </location>
</feature>
<feature type="domain" description="Peptidase S8/S53" evidence="9">
    <location>
        <begin position="346"/>
        <end position="589"/>
    </location>
</feature>
<protein>
    <submittedName>
        <fullName evidence="10">Peptidase S8</fullName>
    </submittedName>
</protein>
<keyword evidence="3" id="KW-0964">Secreted</keyword>
<accession>A0A3N9Q2B7</accession>
<dbReference type="GO" id="GO:0004252">
    <property type="term" value="F:serine-type endopeptidase activity"/>
    <property type="evidence" value="ECO:0007669"/>
    <property type="project" value="UniProtKB-UniRule"/>
</dbReference>
<proteinExistence type="inferred from homology"/>
<dbReference type="InterPro" id="IPR023828">
    <property type="entry name" value="Peptidase_S8_Ser-AS"/>
</dbReference>
<keyword evidence="11" id="KW-1185">Reference proteome</keyword>
<dbReference type="PANTHER" id="PTHR43806">
    <property type="entry name" value="PEPTIDASE S8"/>
    <property type="match status" value="1"/>
</dbReference>
<keyword evidence="6 7" id="KW-0720">Serine protease</keyword>
<evidence type="ECO:0000259" key="9">
    <source>
        <dbReference type="Pfam" id="PF00082"/>
    </source>
</evidence>
<evidence type="ECO:0000256" key="3">
    <source>
        <dbReference type="ARBA" id="ARBA00022525"/>
    </source>
</evidence>
<dbReference type="CDD" id="cd07484">
    <property type="entry name" value="Peptidases_S8_Thermitase_like"/>
    <property type="match status" value="1"/>
</dbReference>
<feature type="active site" description="Charge relay system" evidence="7">
    <location>
        <position position="541"/>
    </location>
</feature>
<organism evidence="10 11">
    <name type="scientific">Paenibacillus rhizophilus</name>
    <dbReference type="NCBI Taxonomy" id="1850366"/>
    <lineage>
        <taxon>Bacteria</taxon>
        <taxon>Bacillati</taxon>
        <taxon>Bacillota</taxon>
        <taxon>Bacilli</taxon>
        <taxon>Bacillales</taxon>
        <taxon>Paenibacillaceae</taxon>
        <taxon>Paenibacillus</taxon>
    </lineage>
</organism>
<dbReference type="InterPro" id="IPR000209">
    <property type="entry name" value="Peptidase_S8/S53_dom"/>
</dbReference>
<evidence type="ECO:0000256" key="4">
    <source>
        <dbReference type="ARBA" id="ARBA00022670"/>
    </source>
</evidence>
<dbReference type="InterPro" id="IPR034084">
    <property type="entry name" value="Thermitase-like_dom"/>
</dbReference>
<dbReference type="InterPro" id="IPR015500">
    <property type="entry name" value="Peptidase_S8_subtilisin-rel"/>
</dbReference>
<evidence type="ECO:0000256" key="2">
    <source>
        <dbReference type="ARBA" id="ARBA00011073"/>
    </source>
</evidence>
<gene>
    <name evidence="10" type="ORF">EH198_11635</name>
</gene>
<dbReference type="Proteomes" id="UP000282529">
    <property type="component" value="Unassembled WGS sequence"/>
</dbReference>
<dbReference type="PRINTS" id="PR00723">
    <property type="entry name" value="SUBTILISIN"/>
</dbReference>
<dbReference type="PROSITE" id="PS00137">
    <property type="entry name" value="SUBTILASE_HIS"/>
    <property type="match status" value="1"/>
</dbReference>
<comment type="subcellular location">
    <subcellularLocation>
        <location evidence="1">Secreted</location>
    </subcellularLocation>
</comment>
<dbReference type="Gene3D" id="3.40.50.200">
    <property type="entry name" value="Peptidase S8/S53 domain"/>
    <property type="match status" value="1"/>
</dbReference>
<evidence type="ECO:0000256" key="5">
    <source>
        <dbReference type="ARBA" id="ARBA00022801"/>
    </source>
</evidence>
<dbReference type="OrthoDB" id="9798386at2"/>
<evidence type="ECO:0000256" key="7">
    <source>
        <dbReference type="PROSITE-ProRule" id="PRU01240"/>
    </source>
</evidence>
<dbReference type="PROSITE" id="PS51892">
    <property type="entry name" value="SUBTILASE"/>
    <property type="match status" value="1"/>
</dbReference>
<evidence type="ECO:0000256" key="6">
    <source>
        <dbReference type="ARBA" id="ARBA00022825"/>
    </source>
</evidence>
<keyword evidence="4 7" id="KW-0645">Protease</keyword>
<dbReference type="SUPFAM" id="SSF52743">
    <property type="entry name" value="Subtilisin-like"/>
    <property type="match status" value="1"/>
</dbReference>
<dbReference type="AlphaFoldDB" id="A0A3N9Q2B7"/>
<dbReference type="GO" id="GO:0006508">
    <property type="term" value="P:proteolysis"/>
    <property type="evidence" value="ECO:0007669"/>
    <property type="project" value="UniProtKB-KW"/>
</dbReference>
<evidence type="ECO:0000313" key="10">
    <source>
        <dbReference type="EMBL" id="RQW11656.1"/>
    </source>
</evidence>
<dbReference type="PROSITE" id="PS00138">
    <property type="entry name" value="SUBTILASE_SER"/>
    <property type="match status" value="1"/>
</dbReference>
<dbReference type="Pfam" id="PF00082">
    <property type="entry name" value="Peptidase_S8"/>
    <property type="match status" value="1"/>
</dbReference>
<dbReference type="GO" id="GO:0005576">
    <property type="term" value="C:extracellular region"/>
    <property type="evidence" value="ECO:0007669"/>
    <property type="project" value="UniProtKB-SubCell"/>
</dbReference>
<feature type="active site" description="Charge relay system" evidence="7">
    <location>
        <position position="387"/>
    </location>
</feature>
<comment type="similarity">
    <text evidence="2 7 8">Belongs to the peptidase S8 family.</text>
</comment>
<evidence type="ECO:0000256" key="8">
    <source>
        <dbReference type="RuleBase" id="RU003355"/>
    </source>
</evidence>
<dbReference type="InterPro" id="IPR036852">
    <property type="entry name" value="Peptidase_S8/S53_dom_sf"/>
</dbReference>
<sequence length="629" mass="68930">MSRKNIAIAGLLTAVCASVLVLSLTSRPETSPIGRHQGNVRPPQEHSLKKTALVQDVYATEKLNRVDAGRDLRAMLTGTAGKSPRDVALYAGSLQRSHGHIAMLMWIDFSSGTVKTFKSVPPDGTREQQQRLRQYLNAAKSAVKKHQAYESPSFAVGERKYFIMSQRSPDGKIGVLALIDQTVLNRVAEHQRKNLRLIPYPKEGKFHIESVHADTLRDITVKTGHDNENASHYYENEIVVRFRDGHPRSSQLKTISADIHCAAPRKLGYSYIFRSSDMTYSQLKTYFYYKWQPLYTEPHYMYLTNDAEGENTAEVVTPNDLLFSAYQWNLPAIETSRGWNLSKGSNKVTVAVVDTGVQADHPDLKGQLLPGYNAITPKGKPDDDVGHGTHVCGIIGALVNNSEGVAGISWYNKILPVKVLDSSGAGTTYSVAEGIIWAADHGAKVINLSLGNYADSQFLHDAIKYAYDRDVLLVSASGNDNTERPGYPAAYPEVLAVAATNASGERASFSNYGDYIDVSAPGESIASTYMGSQYAALSGTSMASPHAAALAGLVRSLNPDLSNKEVMDLMTKNTVDLGTPGHDKYFGWGQVDIYKTLQAASGGEVPLELWPQHVKEKINLLERRLKANP</sequence>
<evidence type="ECO:0000256" key="1">
    <source>
        <dbReference type="ARBA" id="ARBA00004613"/>
    </source>
</evidence>
<dbReference type="EMBL" id="RQPI01000005">
    <property type="protein sequence ID" value="RQW11656.1"/>
    <property type="molecule type" value="Genomic_DNA"/>
</dbReference>
<name>A0A3N9Q2B7_9BACL</name>
<comment type="caution">
    <text evidence="10">The sequence shown here is derived from an EMBL/GenBank/DDBJ whole genome shotgun (WGS) entry which is preliminary data.</text>
</comment>
<dbReference type="InterPro" id="IPR022398">
    <property type="entry name" value="Peptidase_S8_His-AS"/>
</dbReference>
<dbReference type="InterPro" id="IPR023827">
    <property type="entry name" value="Peptidase_S8_Asp-AS"/>
</dbReference>
<keyword evidence="5 7" id="KW-0378">Hydrolase</keyword>
<dbReference type="InterPro" id="IPR050131">
    <property type="entry name" value="Peptidase_S8_subtilisin-like"/>
</dbReference>
<dbReference type="PANTHER" id="PTHR43806:SF11">
    <property type="entry name" value="CEREVISIN-RELATED"/>
    <property type="match status" value="1"/>
</dbReference>